<evidence type="ECO:0000313" key="3">
    <source>
        <dbReference type="Proteomes" id="UP000249169"/>
    </source>
</evidence>
<dbReference type="OrthoDB" id="5493541at2"/>
<proteinExistence type="predicted"/>
<organism evidence="2 3">
    <name type="scientific">Lujinxingia litoralis</name>
    <dbReference type="NCBI Taxonomy" id="2211119"/>
    <lineage>
        <taxon>Bacteria</taxon>
        <taxon>Deltaproteobacteria</taxon>
        <taxon>Bradymonadales</taxon>
        <taxon>Lujinxingiaceae</taxon>
        <taxon>Lujinxingia</taxon>
    </lineage>
</organism>
<dbReference type="AlphaFoldDB" id="A0A328CDI2"/>
<evidence type="ECO:0000256" key="1">
    <source>
        <dbReference type="SAM" id="Coils"/>
    </source>
</evidence>
<dbReference type="PROSITE" id="PS51257">
    <property type="entry name" value="PROKAR_LIPOPROTEIN"/>
    <property type="match status" value="1"/>
</dbReference>
<gene>
    <name evidence="2" type="ORF">DL240_02055</name>
</gene>
<keyword evidence="3" id="KW-1185">Reference proteome</keyword>
<reference evidence="2 3" key="1">
    <citation type="submission" date="2018-05" db="EMBL/GenBank/DDBJ databases">
        <title>Lujinxingia marina gen. nov. sp. nov., a new facultative anaerobic member of the class Deltaproteobacteria, and proposal of Lujinxingaceae fam. nov.</title>
        <authorList>
            <person name="Li C.-M."/>
        </authorList>
    </citation>
    <scope>NUCLEOTIDE SEQUENCE [LARGE SCALE GENOMIC DNA]</scope>
    <source>
        <strain evidence="2 3">B210</strain>
    </source>
</reference>
<evidence type="ECO:0000313" key="2">
    <source>
        <dbReference type="EMBL" id="RAL25019.1"/>
    </source>
</evidence>
<keyword evidence="1" id="KW-0175">Coiled coil</keyword>
<dbReference type="Proteomes" id="UP000249169">
    <property type="component" value="Unassembled WGS sequence"/>
</dbReference>
<dbReference type="EMBL" id="QHKO01000001">
    <property type="protein sequence ID" value="RAL25019.1"/>
    <property type="molecule type" value="Genomic_DNA"/>
</dbReference>
<name>A0A328CDI2_9DELT</name>
<accession>A0A328CDI2</accession>
<comment type="caution">
    <text evidence="2">The sequence shown here is derived from an EMBL/GenBank/DDBJ whole genome shotgun (WGS) entry which is preliminary data.</text>
</comment>
<sequence length="542" mass="60076">MSLRGRFNRLVVILVLSLSIGCAHSRSIKGGDEHFAQGDYVSALRAYRDAQVARPGSQEAAQRAFEAERALSRDTLSRLEAARRGEVDVYNVISQIDTVLGLLKGGEFRREVAARYGDVMVEVGLSRAGREGFRQGLDVLDAAQRVALEHARAFPELRDSIGDTIAELEGQWAVVLEERAQAAQQQGRPGSAALYGAVARSLVASGDLVGVPEELASEVRRAYGWTLEVVEPSLVNAVGLRASLPARASLAAVDFGGEEGFELAGEFLLLGGPAELQRWEEVEERSQEYQSGTRMVENPVHSGQRSALISREQDVLELERDIAKEELRLQEYRREFRRRTRDGESTTFVESDIERSERRLSRYHQSLIDARYSMERQFLELEKVPPYVEEPVYSEHFYEVVGQWASLEGAFDARVQVVGADVDEQKGIAFAKSSVSYRHAAQPVLGLARRAESLPSEAALREAFAEEVLRESVGLVADSFETYRERWLVPGDGGESERVEALATYVLLSPQSVAPQAARELEELTGIARPQDVLLSLVDQTK</sequence>
<protein>
    <submittedName>
        <fullName evidence="2">Uncharacterized protein</fullName>
    </submittedName>
</protein>
<feature type="coiled-coil region" evidence="1">
    <location>
        <begin position="315"/>
        <end position="342"/>
    </location>
</feature>
<dbReference type="RefSeq" id="WP_111728191.1">
    <property type="nucleotide sequence ID" value="NZ_QHKO01000001.1"/>
</dbReference>